<keyword evidence="7" id="KW-0157">Chromophore</keyword>
<protein>
    <submittedName>
        <fullName evidence="10">Photosystem II CP43 chlorophyll apoprotein</fullName>
    </submittedName>
</protein>
<dbReference type="GO" id="GO:0009767">
    <property type="term" value="P:photosynthetic electron transport chain"/>
    <property type="evidence" value="ECO:0007669"/>
    <property type="project" value="InterPro"/>
</dbReference>
<gene>
    <name evidence="10" type="ORF">KK1_000568</name>
</gene>
<evidence type="ECO:0000256" key="2">
    <source>
        <dbReference type="ARBA" id="ARBA00022494"/>
    </source>
</evidence>
<dbReference type="Gramene" id="C.cajan_00549.t">
    <property type="protein sequence ID" value="C.cajan_00549.t"/>
    <property type="gene ID" value="C.cajan_00549"/>
</dbReference>
<evidence type="ECO:0000256" key="3">
    <source>
        <dbReference type="ARBA" id="ARBA00022531"/>
    </source>
</evidence>
<organism evidence="10 11">
    <name type="scientific">Cajanus cajan</name>
    <name type="common">Pigeon pea</name>
    <name type="synonym">Cajanus indicus</name>
    <dbReference type="NCBI Taxonomy" id="3821"/>
    <lineage>
        <taxon>Eukaryota</taxon>
        <taxon>Viridiplantae</taxon>
        <taxon>Streptophyta</taxon>
        <taxon>Embryophyta</taxon>
        <taxon>Tracheophyta</taxon>
        <taxon>Spermatophyta</taxon>
        <taxon>Magnoliopsida</taxon>
        <taxon>eudicotyledons</taxon>
        <taxon>Gunneridae</taxon>
        <taxon>Pentapetalae</taxon>
        <taxon>rosids</taxon>
        <taxon>fabids</taxon>
        <taxon>Fabales</taxon>
        <taxon>Fabaceae</taxon>
        <taxon>Papilionoideae</taxon>
        <taxon>50 kb inversion clade</taxon>
        <taxon>NPAAA clade</taxon>
        <taxon>indigoferoid/millettioid clade</taxon>
        <taxon>Phaseoleae</taxon>
        <taxon>Cajanus</taxon>
    </lineage>
</organism>
<keyword evidence="3" id="KW-0602">Photosynthesis</keyword>
<dbReference type="Pfam" id="PF00421">
    <property type="entry name" value="PSII"/>
    <property type="match status" value="1"/>
</dbReference>
<sequence length="76" mass="8710">MNEVQVRENLTYEETIFNGILVLTDHNHETTNFAWWLINLSGKLLGTHVAHIGLIILWTGAIKLFEVAHFIPEKPT</sequence>
<keyword evidence="9" id="KW-0604">Photosystem II</keyword>
<dbReference type="EMBL" id="CM003613">
    <property type="protein sequence ID" value="KYP54380.1"/>
    <property type="molecule type" value="Genomic_DNA"/>
</dbReference>
<evidence type="ECO:0000256" key="5">
    <source>
        <dbReference type="ARBA" id="ARBA00022692"/>
    </source>
</evidence>
<evidence type="ECO:0000256" key="9">
    <source>
        <dbReference type="ARBA" id="ARBA00023276"/>
    </source>
</evidence>
<proteinExistence type="predicted"/>
<keyword evidence="5" id="KW-0812">Transmembrane</keyword>
<dbReference type="GO" id="GO:0016168">
    <property type="term" value="F:chlorophyll binding"/>
    <property type="evidence" value="ECO:0007669"/>
    <property type="project" value="UniProtKB-KW"/>
</dbReference>
<dbReference type="InterPro" id="IPR036001">
    <property type="entry name" value="PS_II_antenna-like_sf"/>
</dbReference>
<dbReference type="SUPFAM" id="SSF161077">
    <property type="entry name" value="Photosystem II antenna protein-like"/>
    <property type="match status" value="1"/>
</dbReference>
<dbReference type="STRING" id="3821.A0A151SHV6"/>
<accession>A0A151SHV6</accession>
<evidence type="ECO:0000256" key="1">
    <source>
        <dbReference type="ARBA" id="ARBA00004141"/>
    </source>
</evidence>
<reference evidence="10 11" key="1">
    <citation type="journal article" date="2012" name="Nat. Biotechnol.">
        <title>Draft genome sequence of pigeonpea (Cajanus cajan), an orphan legume crop of resource-poor farmers.</title>
        <authorList>
            <person name="Varshney R.K."/>
            <person name="Chen W."/>
            <person name="Li Y."/>
            <person name="Bharti A.K."/>
            <person name="Saxena R.K."/>
            <person name="Schlueter J.A."/>
            <person name="Donoghue M.T."/>
            <person name="Azam S."/>
            <person name="Fan G."/>
            <person name="Whaley A.M."/>
            <person name="Farmer A.D."/>
            <person name="Sheridan J."/>
            <person name="Iwata A."/>
            <person name="Tuteja R."/>
            <person name="Penmetsa R.V."/>
            <person name="Wu W."/>
            <person name="Upadhyaya H.D."/>
            <person name="Yang S.P."/>
            <person name="Shah T."/>
            <person name="Saxena K.B."/>
            <person name="Michael T."/>
            <person name="McCombie W.R."/>
            <person name="Yang B."/>
            <person name="Zhang G."/>
            <person name="Yang H."/>
            <person name="Wang J."/>
            <person name="Spillane C."/>
            <person name="Cook D.R."/>
            <person name="May G.D."/>
            <person name="Xu X."/>
            <person name="Jackson S.A."/>
        </authorList>
    </citation>
    <scope>NUCLEOTIDE SEQUENCE [LARGE SCALE GENOMIC DNA]</scope>
    <source>
        <strain evidence="11">cv. Asha</strain>
    </source>
</reference>
<evidence type="ECO:0000256" key="4">
    <source>
        <dbReference type="ARBA" id="ARBA00022640"/>
    </source>
</evidence>
<dbReference type="GO" id="GO:0009523">
    <property type="term" value="C:photosystem II"/>
    <property type="evidence" value="ECO:0007669"/>
    <property type="project" value="UniProtKB-KW"/>
</dbReference>
<evidence type="ECO:0000313" key="11">
    <source>
        <dbReference type="Proteomes" id="UP000075243"/>
    </source>
</evidence>
<keyword evidence="4" id="KW-0934">Plastid</keyword>
<keyword evidence="6" id="KW-1133">Transmembrane helix</keyword>
<evidence type="ECO:0000256" key="7">
    <source>
        <dbReference type="ARBA" id="ARBA00022991"/>
    </source>
</evidence>
<dbReference type="InterPro" id="IPR000932">
    <property type="entry name" value="PS_antenna-like"/>
</dbReference>
<keyword evidence="2" id="KW-0148">Chlorophyll</keyword>
<evidence type="ECO:0000256" key="6">
    <source>
        <dbReference type="ARBA" id="ARBA00022989"/>
    </source>
</evidence>
<keyword evidence="8" id="KW-0472">Membrane</keyword>
<name>A0A151SHV6_CAJCA</name>
<comment type="subcellular location">
    <subcellularLocation>
        <location evidence="1">Membrane</location>
        <topology evidence="1">Multi-pass membrane protein</topology>
    </subcellularLocation>
</comment>
<evidence type="ECO:0000313" key="10">
    <source>
        <dbReference type="EMBL" id="KYP54380.1"/>
    </source>
</evidence>
<dbReference type="OMA" id="HNHETTN"/>
<dbReference type="Proteomes" id="UP000075243">
    <property type="component" value="Chromosome 11"/>
</dbReference>
<keyword evidence="11" id="KW-1185">Reference proteome</keyword>
<dbReference type="AlphaFoldDB" id="A0A151SHV6"/>
<evidence type="ECO:0000256" key="8">
    <source>
        <dbReference type="ARBA" id="ARBA00023136"/>
    </source>
</evidence>